<dbReference type="EMBL" id="FBWG01000016">
    <property type="protein sequence ID" value="CUX29132.1"/>
    <property type="molecule type" value="Genomic_DNA"/>
</dbReference>
<protein>
    <submittedName>
        <fullName evidence="1">Uncharacterized protein</fullName>
    </submittedName>
</protein>
<organism evidence="1 2">
    <name type="scientific">Agrobacterium deltaense Zutra 3/1</name>
    <dbReference type="NCBI Taxonomy" id="1183427"/>
    <lineage>
        <taxon>Bacteria</taxon>
        <taxon>Pseudomonadati</taxon>
        <taxon>Pseudomonadota</taxon>
        <taxon>Alphaproteobacteria</taxon>
        <taxon>Hyphomicrobiales</taxon>
        <taxon>Rhizobiaceae</taxon>
        <taxon>Rhizobium/Agrobacterium group</taxon>
        <taxon>Agrobacterium</taxon>
    </lineage>
</organism>
<evidence type="ECO:0000313" key="1">
    <source>
        <dbReference type="EMBL" id="CUX29132.1"/>
    </source>
</evidence>
<accession>A0A1S7Q0V5</accession>
<dbReference type="Proteomes" id="UP000191987">
    <property type="component" value="Unassembled WGS sequence"/>
</dbReference>
<proteinExistence type="predicted"/>
<name>A0A1S7Q0V5_9HYPH</name>
<sequence length="30" mass="3335">MPDEERCGLSTGHVLEIGRSECLSPDEVKF</sequence>
<reference evidence="1 2" key="1">
    <citation type="submission" date="2016-01" db="EMBL/GenBank/DDBJ databases">
        <authorList>
            <person name="Oliw E.H."/>
        </authorList>
    </citation>
    <scope>NUCLEOTIDE SEQUENCE [LARGE SCALE GENOMIC DNA]</scope>
    <source>
        <strain evidence="1 2">Zutra 3-1</strain>
    </source>
</reference>
<dbReference type="AlphaFoldDB" id="A0A1S7Q0V5"/>
<evidence type="ECO:0000313" key="2">
    <source>
        <dbReference type="Proteomes" id="UP000191987"/>
    </source>
</evidence>
<gene>
    <name evidence="1" type="ORF">AGR7C_Cc230032</name>
</gene>